<dbReference type="HAMAP" id="MF_01274">
    <property type="entry name" value="Pantothen_kinase_3"/>
    <property type="match status" value="1"/>
</dbReference>
<keyword evidence="9 16" id="KW-0547">Nucleotide-binding</keyword>
<evidence type="ECO:0000256" key="3">
    <source>
        <dbReference type="ARBA" id="ARBA00004496"/>
    </source>
</evidence>
<keyword evidence="13 16" id="KW-0173">Coenzyme A biosynthesis</keyword>
<evidence type="ECO:0000256" key="11">
    <source>
        <dbReference type="ARBA" id="ARBA00022840"/>
    </source>
</evidence>
<evidence type="ECO:0000256" key="1">
    <source>
        <dbReference type="ARBA" id="ARBA00001206"/>
    </source>
</evidence>
<dbReference type="OrthoDB" id="9804707at2"/>
<proteinExistence type="inferred from homology"/>
<keyword evidence="7 16" id="KW-0963">Cytoplasm</keyword>
<dbReference type="GO" id="GO:0005524">
    <property type="term" value="F:ATP binding"/>
    <property type="evidence" value="ECO:0007669"/>
    <property type="project" value="UniProtKB-UniRule"/>
</dbReference>
<dbReference type="eggNOG" id="COG1521">
    <property type="taxonomic scope" value="Bacteria"/>
</dbReference>
<feature type="binding site" evidence="16">
    <location>
        <position position="184"/>
    </location>
    <ligand>
        <name>substrate</name>
    </ligand>
</feature>
<keyword evidence="10 16" id="KW-0418">Kinase</keyword>
<dbReference type="RefSeq" id="WP_006862573.1">
    <property type="nucleotide sequence ID" value="NZ_ACCL02000012.1"/>
</dbReference>
<dbReference type="GO" id="GO:0004594">
    <property type="term" value="F:pantothenate kinase activity"/>
    <property type="evidence" value="ECO:0007669"/>
    <property type="project" value="UniProtKB-UniRule"/>
</dbReference>
<evidence type="ECO:0000256" key="12">
    <source>
        <dbReference type="ARBA" id="ARBA00022958"/>
    </source>
</evidence>
<dbReference type="Gene3D" id="3.30.420.40">
    <property type="match status" value="2"/>
</dbReference>
<comment type="subunit">
    <text evidence="5 16">Homodimer.</text>
</comment>
<comment type="cofactor">
    <cofactor evidence="16">
        <name>NH4(+)</name>
        <dbReference type="ChEBI" id="CHEBI:28938"/>
    </cofactor>
    <cofactor evidence="16">
        <name>K(+)</name>
        <dbReference type="ChEBI" id="CHEBI:29103"/>
    </cofactor>
    <text evidence="16">A monovalent cation. Ammonium or potassium.</text>
</comment>
<reference evidence="17" key="1">
    <citation type="submission" date="2009-07" db="EMBL/GenBank/DDBJ databases">
        <authorList>
            <person name="Weinstock G."/>
            <person name="Sodergren E."/>
            <person name="Clifton S."/>
            <person name="Fulton L."/>
            <person name="Fulton B."/>
            <person name="Courtney L."/>
            <person name="Fronick C."/>
            <person name="Harrison M."/>
            <person name="Strong C."/>
            <person name="Farmer C."/>
            <person name="Delahaunty K."/>
            <person name="Markovic C."/>
            <person name="Hall O."/>
            <person name="Minx P."/>
            <person name="Tomlinson C."/>
            <person name="Mitreva M."/>
            <person name="Nelson J."/>
            <person name="Hou S."/>
            <person name="Wollam A."/>
            <person name="Pepin K.H."/>
            <person name="Johnson M."/>
            <person name="Bhonagiri V."/>
            <person name="Nash W.E."/>
            <person name="Warren W."/>
            <person name="Chinwalla A."/>
            <person name="Mardis E.R."/>
            <person name="Wilson R.K."/>
        </authorList>
    </citation>
    <scope>NUCLEOTIDE SEQUENCE [LARGE SCALE GENOMIC DNA]</scope>
    <source>
        <strain evidence="17">DSM 14469</strain>
    </source>
</reference>
<evidence type="ECO:0000256" key="13">
    <source>
        <dbReference type="ARBA" id="ARBA00022993"/>
    </source>
</evidence>
<protein>
    <recommendedName>
        <fullName evidence="15 16">Type III pantothenate kinase</fullName>
        <ecNumber evidence="6 16">2.7.1.33</ecNumber>
    </recommendedName>
    <alternativeName>
        <fullName evidence="16">PanK-III</fullName>
    </alternativeName>
    <alternativeName>
        <fullName evidence="16">Pantothenic acid kinase</fullName>
    </alternativeName>
</protein>
<dbReference type="UniPathway" id="UPA00241">
    <property type="reaction ID" value="UER00352"/>
</dbReference>
<comment type="similarity">
    <text evidence="14 16">Belongs to the type III pantothenate kinase family.</text>
</comment>
<dbReference type="Proteomes" id="UP000005561">
    <property type="component" value="Unassembled WGS sequence"/>
</dbReference>
<evidence type="ECO:0000256" key="7">
    <source>
        <dbReference type="ARBA" id="ARBA00022490"/>
    </source>
</evidence>
<dbReference type="NCBIfam" id="NF009855">
    <property type="entry name" value="PRK13321.1"/>
    <property type="match status" value="1"/>
</dbReference>
<comment type="caution">
    <text evidence="17">The sequence shown here is derived from an EMBL/GenBank/DDBJ whole genome shotgun (WGS) entry which is preliminary data.</text>
</comment>
<dbReference type="NCBIfam" id="TIGR00671">
    <property type="entry name" value="baf"/>
    <property type="match status" value="1"/>
</dbReference>
<evidence type="ECO:0000313" key="17">
    <source>
        <dbReference type="EMBL" id="EET60228.1"/>
    </source>
</evidence>
<gene>
    <name evidence="16 17" type="primary">coaX</name>
    <name evidence="17" type="ORF">BRYFOR_07788</name>
</gene>
<dbReference type="SUPFAM" id="SSF53067">
    <property type="entry name" value="Actin-like ATPase domain"/>
    <property type="match status" value="2"/>
</dbReference>
<dbReference type="InterPro" id="IPR004619">
    <property type="entry name" value="Type_III_PanK"/>
</dbReference>
<dbReference type="GO" id="GO:0015937">
    <property type="term" value="P:coenzyme A biosynthetic process"/>
    <property type="evidence" value="ECO:0007669"/>
    <property type="project" value="UniProtKB-UniRule"/>
</dbReference>
<evidence type="ECO:0000256" key="5">
    <source>
        <dbReference type="ARBA" id="ARBA00011738"/>
    </source>
</evidence>
<dbReference type="InterPro" id="IPR043129">
    <property type="entry name" value="ATPase_NBD"/>
</dbReference>
<feature type="binding site" evidence="16">
    <location>
        <position position="132"/>
    </location>
    <ligand>
        <name>ATP</name>
        <dbReference type="ChEBI" id="CHEBI:30616"/>
    </ligand>
</feature>
<keyword evidence="8 16" id="KW-0808">Transferase</keyword>
<dbReference type="STRING" id="168384.SAMN05660368_00952"/>
<evidence type="ECO:0000256" key="14">
    <source>
        <dbReference type="ARBA" id="ARBA00038036"/>
    </source>
</evidence>
<dbReference type="Pfam" id="PF03309">
    <property type="entry name" value="Pan_kinase"/>
    <property type="match status" value="1"/>
</dbReference>
<evidence type="ECO:0000256" key="16">
    <source>
        <dbReference type="HAMAP-Rule" id="MF_01274"/>
    </source>
</evidence>
<accession>C6LGM8</accession>
<dbReference type="PANTHER" id="PTHR34265">
    <property type="entry name" value="TYPE III PANTOTHENATE KINASE"/>
    <property type="match status" value="1"/>
</dbReference>
<sequence>MILAIDIGNTNIVIGGIDEKKTYFIERVSTVRTKTELEYAIDIKNVLDIYGYSVEDISGGIVCSVVPQITNIMRVAAEKILRRDIMVVKSGLKTGLNILMDFPNQLGSDLVAASVAGITHYQVPLIIFDLGTATTVCVVDDKKNYIGGMIYPGLRVSLDALTENAAQLQGVALESPGRVIGKNTIDCMKSGILNSNAAAIDGIIDRIEEELGQKATVLATGGLAKTVLPLCRREIILDEELLLKGMLTIYQKNHAAFAASAETGKGADSCG</sequence>
<comment type="function">
    <text evidence="16">Catalyzes the phosphorylation of pantothenate (Pan), the first step in CoA biosynthesis.</text>
</comment>
<evidence type="ECO:0000256" key="15">
    <source>
        <dbReference type="ARBA" id="ARBA00040883"/>
    </source>
</evidence>
<dbReference type="GO" id="GO:0046872">
    <property type="term" value="F:metal ion binding"/>
    <property type="evidence" value="ECO:0007669"/>
    <property type="project" value="UniProtKB-KW"/>
</dbReference>
<evidence type="ECO:0000256" key="2">
    <source>
        <dbReference type="ARBA" id="ARBA00001958"/>
    </source>
</evidence>
<dbReference type="AlphaFoldDB" id="C6LGM8"/>
<evidence type="ECO:0000256" key="6">
    <source>
        <dbReference type="ARBA" id="ARBA00012102"/>
    </source>
</evidence>
<keyword evidence="18" id="KW-1185">Reference proteome</keyword>
<keyword evidence="12 16" id="KW-0630">Potassium</keyword>
<organism evidence="17 18">
    <name type="scientific">Marvinbryantia formatexigens DSM 14469</name>
    <dbReference type="NCBI Taxonomy" id="478749"/>
    <lineage>
        <taxon>Bacteria</taxon>
        <taxon>Bacillati</taxon>
        <taxon>Bacillota</taxon>
        <taxon>Clostridia</taxon>
        <taxon>Lachnospirales</taxon>
        <taxon>Lachnospiraceae</taxon>
        <taxon>Marvinbryantia</taxon>
    </lineage>
</organism>
<comment type="cofactor">
    <cofactor evidence="2">
        <name>K(+)</name>
        <dbReference type="ChEBI" id="CHEBI:29103"/>
    </cofactor>
</comment>
<evidence type="ECO:0000256" key="10">
    <source>
        <dbReference type="ARBA" id="ARBA00022777"/>
    </source>
</evidence>
<dbReference type="GO" id="GO:0005737">
    <property type="term" value="C:cytoplasm"/>
    <property type="evidence" value="ECO:0007669"/>
    <property type="project" value="UniProtKB-SubCell"/>
</dbReference>
<evidence type="ECO:0000313" key="18">
    <source>
        <dbReference type="Proteomes" id="UP000005561"/>
    </source>
</evidence>
<dbReference type="CDD" id="cd24015">
    <property type="entry name" value="ASKHA_NBD_PanK-III"/>
    <property type="match status" value="1"/>
</dbReference>
<keyword evidence="11 16" id="KW-0067">ATP-binding</keyword>
<dbReference type="PANTHER" id="PTHR34265:SF1">
    <property type="entry name" value="TYPE III PANTOTHENATE KINASE"/>
    <property type="match status" value="1"/>
</dbReference>
<name>C6LGM8_9FIRM</name>
<comment type="subcellular location">
    <subcellularLocation>
        <location evidence="3 16">Cytoplasm</location>
    </subcellularLocation>
</comment>
<feature type="binding site" evidence="16">
    <location>
        <begin position="6"/>
        <end position="13"/>
    </location>
    <ligand>
        <name>ATP</name>
        <dbReference type="ChEBI" id="CHEBI:30616"/>
    </ligand>
</feature>
<dbReference type="EC" id="2.7.1.33" evidence="6 16"/>
<feature type="binding site" evidence="16">
    <location>
        <begin position="107"/>
        <end position="110"/>
    </location>
    <ligand>
        <name>substrate</name>
    </ligand>
</feature>
<comment type="pathway">
    <text evidence="4 16">Cofactor biosynthesis; coenzyme A biosynthesis; CoA from (R)-pantothenate: step 1/5.</text>
</comment>
<evidence type="ECO:0000256" key="9">
    <source>
        <dbReference type="ARBA" id="ARBA00022741"/>
    </source>
</evidence>
<comment type="caution">
    <text evidence="16">Lacks conserved residue(s) required for the propagation of feature annotation.</text>
</comment>
<evidence type="ECO:0000256" key="4">
    <source>
        <dbReference type="ARBA" id="ARBA00005225"/>
    </source>
</evidence>
<comment type="catalytic activity">
    <reaction evidence="1 16">
        <text>(R)-pantothenate + ATP = (R)-4'-phosphopantothenate + ADP + H(+)</text>
        <dbReference type="Rhea" id="RHEA:16373"/>
        <dbReference type="ChEBI" id="CHEBI:10986"/>
        <dbReference type="ChEBI" id="CHEBI:15378"/>
        <dbReference type="ChEBI" id="CHEBI:29032"/>
        <dbReference type="ChEBI" id="CHEBI:30616"/>
        <dbReference type="ChEBI" id="CHEBI:456216"/>
        <dbReference type="EC" id="2.7.1.33"/>
    </reaction>
</comment>
<feature type="active site" description="Proton acceptor" evidence="16">
    <location>
        <position position="109"/>
    </location>
</feature>
<keyword evidence="16" id="KW-0479">Metal-binding</keyword>
<evidence type="ECO:0000256" key="8">
    <source>
        <dbReference type="ARBA" id="ARBA00022679"/>
    </source>
</evidence>
<dbReference type="EMBL" id="ACCL02000012">
    <property type="protein sequence ID" value="EET60228.1"/>
    <property type="molecule type" value="Genomic_DNA"/>
</dbReference>
<feature type="binding site" evidence="16">
    <location>
        <position position="129"/>
    </location>
    <ligand>
        <name>K(+)</name>
        <dbReference type="ChEBI" id="CHEBI:29103"/>
    </ligand>
</feature>